<name>A0A840CSL8_9BACT</name>
<dbReference type="Gene3D" id="1.10.287.470">
    <property type="entry name" value="Helix hairpin bin"/>
    <property type="match status" value="1"/>
</dbReference>
<evidence type="ECO:0000313" key="7">
    <source>
        <dbReference type="Proteomes" id="UP000555103"/>
    </source>
</evidence>
<dbReference type="SUPFAM" id="SSF111369">
    <property type="entry name" value="HlyD-like secretion proteins"/>
    <property type="match status" value="1"/>
</dbReference>
<dbReference type="NCBIfam" id="TIGR01730">
    <property type="entry name" value="RND_mfp"/>
    <property type="match status" value="1"/>
</dbReference>
<feature type="domain" description="Multidrug resistance protein MdtA-like C-terminal permuted SH3" evidence="5">
    <location>
        <begin position="302"/>
        <end position="359"/>
    </location>
</feature>
<sequence>MKKVLRIILFVFLGLIVLGTFVFLWKKGQPKEVVYEITSAETGDVENTTVATGKVSPRDEILIKPQISGIVSEVLKEAGDYVKVGDVIATVKVVPDVSQLNSAESRVSVAQINLNQIKAEYNRQKDLFTKGVIAKEEMDKSEADYKKAQEELENSKDNLDIVKTGISKKTAQYSNTQIRSTITGMILDVPIKAGNSVIQANTFNDGTTIATVADMNDMIFIGKIDETEVGRVHTGMPIKLSIGAIENQKFDAKLEYIAPKGVEENGAILFEIKAAAQIPDTVLVRAGYSANAEIVLARVEKVITIPESTITFNNDSSFVYILKDTIDQKQTFDKKNIKIGLSDGIKVEVKEGLKVGDKIRGNEMSDKPKTPGQN</sequence>
<dbReference type="Gene3D" id="2.40.30.170">
    <property type="match status" value="1"/>
</dbReference>
<proteinExistence type="inferred from homology"/>
<evidence type="ECO:0000256" key="2">
    <source>
        <dbReference type="SAM" id="Coils"/>
    </source>
</evidence>
<feature type="domain" description="Multidrug export protein EmrA/FarA alpha-helical hairpin" evidence="4">
    <location>
        <begin position="99"/>
        <end position="170"/>
    </location>
</feature>
<comment type="caution">
    <text evidence="6">The sequence shown here is derived from an EMBL/GenBank/DDBJ whole genome shotgun (WGS) entry which is preliminary data.</text>
</comment>
<evidence type="ECO:0000256" key="1">
    <source>
        <dbReference type="ARBA" id="ARBA00009477"/>
    </source>
</evidence>
<keyword evidence="3" id="KW-0812">Transmembrane</keyword>
<dbReference type="InterPro" id="IPR006143">
    <property type="entry name" value="RND_pump_MFP"/>
</dbReference>
<keyword evidence="3" id="KW-0472">Membrane</keyword>
<dbReference type="Pfam" id="PF25967">
    <property type="entry name" value="RND-MFP_C"/>
    <property type="match status" value="1"/>
</dbReference>
<feature type="coiled-coil region" evidence="2">
    <location>
        <begin position="100"/>
        <end position="165"/>
    </location>
</feature>
<evidence type="ECO:0000259" key="4">
    <source>
        <dbReference type="Pfam" id="PF25885"/>
    </source>
</evidence>
<gene>
    <name evidence="6" type="ORF">GGR21_003948</name>
</gene>
<organism evidence="6 7">
    <name type="scientific">Dysgonomonas hofstadii</name>
    <dbReference type="NCBI Taxonomy" id="637886"/>
    <lineage>
        <taxon>Bacteria</taxon>
        <taxon>Pseudomonadati</taxon>
        <taxon>Bacteroidota</taxon>
        <taxon>Bacteroidia</taxon>
        <taxon>Bacteroidales</taxon>
        <taxon>Dysgonomonadaceae</taxon>
        <taxon>Dysgonomonas</taxon>
    </lineage>
</organism>
<keyword evidence="7" id="KW-1185">Reference proteome</keyword>
<dbReference type="GO" id="GO:1990281">
    <property type="term" value="C:efflux pump complex"/>
    <property type="evidence" value="ECO:0007669"/>
    <property type="project" value="TreeGrafter"/>
</dbReference>
<dbReference type="AlphaFoldDB" id="A0A840CSL8"/>
<dbReference type="PANTHER" id="PTHR30469:SF33">
    <property type="entry name" value="SLR1207 PROTEIN"/>
    <property type="match status" value="1"/>
</dbReference>
<dbReference type="Pfam" id="PF25885">
    <property type="entry name" value="HH_EMRA"/>
    <property type="match status" value="1"/>
</dbReference>
<comment type="similarity">
    <text evidence="1">Belongs to the membrane fusion protein (MFP) (TC 8.A.1) family.</text>
</comment>
<dbReference type="InterPro" id="IPR058627">
    <property type="entry name" value="MdtA-like_C"/>
</dbReference>
<dbReference type="RefSeq" id="WP_183308863.1">
    <property type="nucleotide sequence ID" value="NZ_JACIEP010000021.1"/>
</dbReference>
<accession>A0A840CSL8</accession>
<dbReference type="PANTHER" id="PTHR30469">
    <property type="entry name" value="MULTIDRUG RESISTANCE PROTEIN MDTA"/>
    <property type="match status" value="1"/>
</dbReference>
<evidence type="ECO:0000313" key="6">
    <source>
        <dbReference type="EMBL" id="MBB4038021.1"/>
    </source>
</evidence>
<dbReference type="Gene3D" id="6.20.50.140">
    <property type="match status" value="1"/>
</dbReference>
<reference evidence="6 7" key="1">
    <citation type="submission" date="2020-08" db="EMBL/GenBank/DDBJ databases">
        <title>Genomic Encyclopedia of Type Strains, Phase IV (KMG-IV): sequencing the most valuable type-strain genomes for metagenomic binning, comparative biology and taxonomic classification.</title>
        <authorList>
            <person name="Goeker M."/>
        </authorList>
    </citation>
    <scope>NUCLEOTIDE SEQUENCE [LARGE SCALE GENOMIC DNA]</scope>
    <source>
        <strain evidence="6 7">DSM 104969</strain>
    </source>
</reference>
<dbReference type="EMBL" id="JACIEP010000021">
    <property type="protein sequence ID" value="MBB4038021.1"/>
    <property type="molecule type" value="Genomic_DNA"/>
</dbReference>
<dbReference type="Proteomes" id="UP000555103">
    <property type="component" value="Unassembled WGS sequence"/>
</dbReference>
<keyword evidence="2" id="KW-0175">Coiled coil</keyword>
<dbReference type="GO" id="GO:0015562">
    <property type="term" value="F:efflux transmembrane transporter activity"/>
    <property type="evidence" value="ECO:0007669"/>
    <property type="project" value="TreeGrafter"/>
</dbReference>
<evidence type="ECO:0000259" key="5">
    <source>
        <dbReference type="Pfam" id="PF25967"/>
    </source>
</evidence>
<dbReference type="Gene3D" id="2.40.50.100">
    <property type="match status" value="1"/>
</dbReference>
<protein>
    <submittedName>
        <fullName evidence="6">HlyD family secretion protein</fullName>
    </submittedName>
</protein>
<dbReference type="InterPro" id="IPR058633">
    <property type="entry name" value="EmrA/FarA_HH"/>
</dbReference>
<keyword evidence="3" id="KW-1133">Transmembrane helix</keyword>
<evidence type="ECO:0000256" key="3">
    <source>
        <dbReference type="SAM" id="Phobius"/>
    </source>
</evidence>
<feature type="transmembrane region" description="Helical" evidence="3">
    <location>
        <begin position="7"/>
        <end position="25"/>
    </location>
</feature>